<dbReference type="InterPro" id="IPR019734">
    <property type="entry name" value="TPR_rpt"/>
</dbReference>
<dbReference type="InterPro" id="IPR006597">
    <property type="entry name" value="Sel1-like"/>
</dbReference>
<feature type="coiled-coil region" evidence="1">
    <location>
        <begin position="1146"/>
        <end position="1198"/>
    </location>
</feature>
<sequence>MDEQRLAAYLQLIQALLECPSGEEDEILNAHRELVDADFVQIVEAVAANLAAEGNSNAAWLQSLAANLANYVGNTATPEEYSSFLMEVLQATLKSGGNPKIVYPILQQNFDKLDLSFARILQILATSTFTEVTSEEAAYIAVVIFNFGNLINQFPLGRRAWNLEIGIACYTAALEVYTCKDYPEDWATTQNNLGNAYNNRIEGVRAANIELAIACYTAALEVYKCENYPEYWATTQNNLGNAYRNRIEGLRAGNIELAIACYTAALEVRTRKNYPENWATTQNNLGTAYLDRIAGVRAGNVELAIACYTAALEVLTCKNYPEYWATTQNNLGLAYNDRIAGVRAGNIELAIACYTAALEVYTPKDYPEDWAITQNNLGIAYSYRIEGLRAGNIELAIACYTAALEVRTRENYPEYWAMTQNNLMTAYLKRIAGVRAENIEEAIACCTAASEVYKRENYPEQWAMTQNNLGNAYSYRIKGLRAQNIEEAIACYTAALEVRTRKDYPEKWAETQNNLGTAYSDRIEGVRAENIEEAISCYRLALEIRTPIAFPLDCLQSGRNLGNTAFTAGFWDIALEGFDTAIQAVEKSRSWATSDNVRQQIIAESIGVYEKAIQAAVNNNQLEKAIEYCDRTRAQRLVDLMYSNDLYASGEIPPEVQKYLQKFEAKQREIDAEVEQLRNPSEGNKGLAGVGSSSRSRAHTEAYTEKIQELEAEKQQIWENIRSLDPVLAGQVQVVPMQFAAMQQLIDNSQTAILCFYTTDDDTHVFVIYKDKAPQIHTCLGEGLGNFQNGIFESWLSPYLQDRKVWQQGMGEFLSQLSRRLKVDELIGNCLDGIQELIVIPHLYLHQIPLAALPVNTLATEEGGHGGTAPTKVGLKIGNSSLGVEEEPPQPPLAKGGLKSEISALTKEQESLLSPPLSKGGPGGVLSDYFLIRYIPSCRILEYCHQRPTIESPKYGIVENATDDLYFTPFECEQIAEIVTVTERLKGSQQAKVTAYRKLAQNVNVMHSSHHAVSRLDNPLESRLFLGDGSITLGELMTPGWRLPQLSDVFMSCCETNLGSTEITDNLLSLGTGFLCAGARSVVSTLWAVDDFATSLFSIFYYQYRREGLSRPGALWQAQVRLRTISGAELKGLYQPQIDALLPRIIGDLKRKFNLVQEELEGLESQQKKYKGGTAEYKEFEEKLNKKTEEEIEIQDRKKGYESLQENLYTMSNPFDDLSYWSGFICQGLH</sequence>
<dbReference type="SUPFAM" id="SSF48452">
    <property type="entry name" value="TPR-like"/>
    <property type="match status" value="3"/>
</dbReference>
<dbReference type="Pfam" id="PF12770">
    <property type="entry name" value="CHAT"/>
    <property type="match status" value="1"/>
</dbReference>
<comment type="caution">
    <text evidence="3">The sequence shown here is derived from an EMBL/GenBank/DDBJ whole genome shotgun (WGS) entry which is preliminary data.</text>
</comment>
<dbReference type="SMART" id="SM00028">
    <property type="entry name" value="TPR"/>
    <property type="match status" value="5"/>
</dbReference>
<dbReference type="Proteomes" id="UP001384579">
    <property type="component" value="Unassembled WGS sequence"/>
</dbReference>
<dbReference type="PANTHER" id="PTHR10098">
    <property type="entry name" value="RAPSYN-RELATED"/>
    <property type="match status" value="1"/>
</dbReference>
<evidence type="ECO:0000259" key="2">
    <source>
        <dbReference type="Pfam" id="PF12770"/>
    </source>
</evidence>
<dbReference type="InterPro" id="IPR024983">
    <property type="entry name" value="CHAT_dom"/>
</dbReference>
<dbReference type="SMART" id="SM00671">
    <property type="entry name" value="SEL1"/>
    <property type="match status" value="5"/>
</dbReference>
<dbReference type="EMBL" id="JBBLXS010000223">
    <property type="protein sequence ID" value="MEK0186510.1"/>
    <property type="molecule type" value="Genomic_DNA"/>
</dbReference>
<proteinExistence type="predicted"/>
<evidence type="ECO:0000256" key="1">
    <source>
        <dbReference type="SAM" id="Coils"/>
    </source>
</evidence>
<evidence type="ECO:0000313" key="4">
    <source>
        <dbReference type="Proteomes" id="UP001384579"/>
    </source>
</evidence>
<evidence type="ECO:0000313" key="3">
    <source>
        <dbReference type="EMBL" id="MEK0186510.1"/>
    </source>
</evidence>
<protein>
    <submittedName>
        <fullName evidence="3">CHAT domain-containing tetratricopeptide repeat protein</fullName>
    </submittedName>
</protein>
<gene>
    <name evidence="3" type="ORF">WMG39_16870</name>
</gene>
<feature type="domain" description="CHAT" evidence="2">
    <location>
        <begin position="926"/>
        <end position="1228"/>
    </location>
</feature>
<organism evidence="3 4">
    <name type="scientific">Microcoleus anatoxicus PTRS2</name>
    <dbReference type="NCBI Taxonomy" id="2705321"/>
    <lineage>
        <taxon>Bacteria</taxon>
        <taxon>Bacillati</taxon>
        <taxon>Cyanobacteriota</taxon>
        <taxon>Cyanophyceae</taxon>
        <taxon>Oscillatoriophycideae</taxon>
        <taxon>Oscillatoriales</taxon>
        <taxon>Microcoleaceae</taxon>
        <taxon>Microcoleus</taxon>
        <taxon>Microcoleus anatoxicus</taxon>
    </lineage>
</organism>
<dbReference type="RefSeq" id="WP_340541638.1">
    <property type="nucleotide sequence ID" value="NZ_JBBLXS010000223.1"/>
</dbReference>
<keyword evidence="1" id="KW-0175">Coiled coil</keyword>
<reference evidence="3 4" key="1">
    <citation type="journal article" date="2020" name="Harmful Algae">
        <title>Molecular and morphological characterization of a novel dihydroanatoxin-a producing Microcoleus species (cyanobacteria) from the Russian River, California, USA.</title>
        <authorList>
            <person name="Conklin K.Y."/>
            <person name="Stancheva R."/>
            <person name="Otten T.G."/>
            <person name="Fadness R."/>
            <person name="Boyer G.L."/>
            <person name="Read B."/>
            <person name="Zhang X."/>
            <person name="Sheath R.G."/>
        </authorList>
    </citation>
    <scope>NUCLEOTIDE SEQUENCE [LARGE SCALE GENOMIC DNA]</scope>
    <source>
        <strain evidence="3 4">PTRS2</strain>
    </source>
</reference>
<accession>A0ABU8YQ05</accession>
<keyword evidence="4" id="KW-1185">Reference proteome</keyword>
<dbReference type="Gene3D" id="1.25.40.10">
    <property type="entry name" value="Tetratricopeptide repeat domain"/>
    <property type="match status" value="3"/>
</dbReference>
<dbReference type="InterPro" id="IPR011990">
    <property type="entry name" value="TPR-like_helical_dom_sf"/>
</dbReference>
<name>A0ABU8YQ05_9CYAN</name>